<dbReference type="NCBIfam" id="NF046037">
    <property type="entry name" value="carphisopro"/>
    <property type="match status" value="1"/>
</dbReference>
<feature type="compositionally biased region" description="Basic and acidic residues" evidence="6">
    <location>
        <begin position="109"/>
        <end position="119"/>
    </location>
</feature>
<comment type="subcellular location">
    <subcellularLocation>
        <location evidence="1">Membrane</location>
    </subcellularLocation>
</comment>
<feature type="compositionally biased region" description="Pro residues" evidence="6">
    <location>
        <begin position="120"/>
        <end position="129"/>
    </location>
</feature>
<evidence type="ECO:0008006" key="9">
    <source>
        <dbReference type="Google" id="ProtNLM"/>
    </source>
</evidence>
<keyword evidence="5" id="KW-0175">Coiled coil</keyword>
<dbReference type="InterPro" id="IPR010982">
    <property type="entry name" value="Lambda_DNA-bd_dom_sf"/>
</dbReference>
<evidence type="ECO:0000256" key="3">
    <source>
        <dbReference type="ARBA" id="ARBA00022989"/>
    </source>
</evidence>
<keyword evidence="4" id="KW-0472">Membrane</keyword>
<evidence type="ECO:0000256" key="6">
    <source>
        <dbReference type="SAM" id="MobiDB-lite"/>
    </source>
</evidence>
<feature type="region of interest" description="Disordered" evidence="6">
    <location>
        <begin position="77"/>
        <end position="134"/>
    </location>
</feature>
<organism evidence="7 8">
    <name type="scientific">Aerophototrophica crusticola</name>
    <dbReference type="NCBI Taxonomy" id="1709002"/>
    <lineage>
        <taxon>Bacteria</taxon>
        <taxon>Pseudomonadati</taxon>
        <taxon>Pseudomonadota</taxon>
        <taxon>Alphaproteobacteria</taxon>
        <taxon>Rhodospirillales</taxon>
        <taxon>Rhodospirillaceae</taxon>
        <taxon>Aerophototrophica</taxon>
    </lineage>
</organism>
<evidence type="ECO:0000313" key="7">
    <source>
        <dbReference type="EMBL" id="QJE73212.1"/>
    </source>
</evidence>
<dbReference type="InterPro" id="IPR019133">
    <property type="entry name" value="MIC60"/>
</dbReference>
<dbReference type="InterPro" id="IPR059216">
    <property type="entry name" value="LeuA_carph_isopro_dom"/>
</dbReference>
<keyword evidence="2" id="KW-0812">Transmembrane</keyword>
<reference evidence="7" key="1">
    <citation type="submission" date="2020-04" db="EMBL/GenBank/DDBJ databases">
        <title>A desert anoxygenic phototrophic bacterium fixes CO2 using RubisCO under aerobic conditions.</title>
        <authorList>
            <person name="Tang K."/>
        </authorList>
    </citation>
    <scope>NUCLEOTIDE SEQUENCE [LARGE SCALE GENOMIC DNA]</scope>
    <source>
        <strain evidence="7">MIMtkB3</strain>
    </source>
</reference>
<evidence type="ECO:0000256" key="5">
    <source>
        <dbReference type="SAM" id="Coils"/>
    </source>
</evidence>
<dbReference type="Proteomes" id="UP000501891">
    <property type="component" value="Chromosome"/>
</dbReference>
<evidence type="ECO:0000256" key="1">
    <source>
        <dbReference type="ARBA" id="ARBA00004370"/>
    </source>
</evidence>
<gene>
    <name evidence="7" type="ORF">HHL28_09030</name>
</gene>
<dbReference type="GO" id="GO:0003677">
    <property type="term" value="F:DNA binding"/>
    <property type="evidence" value="ECO:0007669"/>
    <property type="project" value="InterPro"/>
</dbReference>
<dbReference type="GO" id="GO:0016020">
    <property type="term" value="C:membrane"/>
    <property type="evidence" value="ECO:0007669"/>
    <property type="project" value="UniProtKB-SubCell"/>
</dbReference>
<dbReference type="KEGG" id="acru:HHL28_09030"/>
<accession>A0A858R7I2</accession>
<evidence type="ECO:0000313" key="8">
    <source>
        <dbReference type="Proteomes" id="UP000501891"/>
    </source>
</evidence>
<sequence>MIERFGGIRPMAAKLGIPVTTVQGWKKRGHIPENRRADILDAAARHTVALSEAELDAAMAPEPAGASETEMEVIPPARQDDAPGLQPAVLPSEPMADTPPQPDPWAADFKPEPVPDREPLPPPPSPIPAAPSRKGNGLAAVALAASLLALGVGLYGVARTGGIPGLSLGPTDADPRVAVLEAELAEVRQALAGRPTAPTLPPGLADLPARVQALEGRLASVGEQTPAVQAGSGSADLSAVRADLSALAARIAALENTPAGGAGVDPALAGSLDSLRGRIVALEAAAQRQQALEQAVGELSRQAQEIAGQVTNAAQGASEAEALVLAAGQLQSALAAGRPYSAELRAVEALAGRWPDLAPALEALRATAGVGLPTSVALYDRFKALAPEVVRADRLRQDAGWVDQTLGRLSTLVTVRRASGEVAGDTVDAILARAEAAVDKGDLGKAVAELDTLQGPAAEVAAPWLAEARARVAAEQAAAAVADLAVARLGGGAKP</sequence>
<name>A0A858R7I2_9PROT</name>
<protein>
    <recommendedName>
        <fullName evidence="9">Inner membrane protein</fullName>
    </recommendedName>
</protein>
<dbReference type="EMBL" id="CP051775">
    <property type="protein sequence ID" value="QJE73212.1"/>
    <property type="molecule type" value="Genomic_DNA"/>
</dbReference>
<evidence type="ECO:0000256" key="2">
    <source>
        <dbReference type="ARBA" id="ARBA00022692"/>
    </source>
</evidence>
<keyword evidence="3" id="KW-1133">Transmembrane helix</keyword>
<dbReference type="Pfam" id="PF09731">
    <property type="entry name" value="Mitofilin"/>
    <property type="match status" value="1"/>
</dbReference>
<dbReference type="PANTHER" id="PTHR15415">
    <property type="entry name" value="MITOFILIN"/>
    <property type="match status" value="1"/>
</dbReference>
<dbReference type="PANTHER" id="PTHR15415:SF7">
    <property type="entry name" value="MICOS COMPLEX SUBUNIT MIC60"/>
    <property type="match status" value="1"/>
</dbReference>
<evidence type="ECO:0000256" key="4">
    <source>
        <dbReference type="ARBA" id="ARBA00023136"/>
    </source>
</evidence>
<dbReference type="Gene3D" id="1.10.260.40">
    <property type="entry name" value="lambda repressor-like DNA-binding domains"/>
    <property type="match status" value="1"/>
</dbReference>
<feature type="coiled-coil region" evidence="5">
    <location>
        <begin position="237"/>
        <end position="302"/>
    </location>
</feature>
<dbReference type="AlphaFoldDB" id="A0A858R7I2"/>
<keyword evidence="8" id="KW-1185">Reference proteome</keyword>
<proteinExistence type="predicted"/>